<evidence type="ECO:0000256" key="6">
    <source>
        <dbReference type="ARBA" id="ARBA00023242"/>
    </source>
</evidence>
<keyword evidence="10" id="KW-1185">Reference proteome</keyword>
<feature type="domain" description="Xylanolytic transcriptional activator regulatory" evidence="8">
    <location>
        <begin position="71"/>
        <end position="296"/>
    </location>
</feature>
<dbReference type="CDD" id="cd12148">
    <property type="entry name" value="fungal_TF_MHR"/>
    <property type="match status" value="1"/>
</dbReference>
<name>A0A8H5B235_9AGAR</name>
<evidence type="ECO:0000256" key="5">
    <source>
        <dbReference type="ARBA" id="ARBA00023163"/>
    </source>
</evidence>
<keyword evidence="2" id="KW-0862">Zinc</keyword>
<evidence type="ECO:0000313" key="10">
    <source>
        <dbReference type="Proteomes" id="UP000567179"/>
    </source>
</evidence>
<dbReference type="EMBL" id="JAACJJ010000043">
    <property type="protein sequence ID" value="KAF5315380.1"/>
    <property type="molecule type" value="Genomic_DNA"/>
</dbReference>
<dbReference type="AlphaFoldDB" id="A0A8H5B235"/>
<organism evidence="9 10">
    <name type="scientific">Psilocybe cf. subviscida</name>
    <dbReference type="NCBI Taxonomy" id="2480587"/>
    <lineage>
        <taxon>Eukaryota</taxon>
        <taxon>Fungi</taxon>
        <taxon>Dikarya</taxon>
        <taxon>Basidiomycota</taxon>
        <taxon>Agaricomycotina</taxon>
        <taxon>Agaricomycetes</taxon>
        <taxon>Agaricomycetidae</taxon>
        <taxon>Agaricales</taxon>
        <taxon>Agaricineae</taxon>
        <taxon>Strophariaceae</taxon>
        <taxon>Psilocybe</taxon>
    </lineage>
</organism>
<dbReference type="Proteomes" id="UP000567179">
    <property type="component" value="Unassembled WGS sequence"/>
</dbReference>
<evidence type="ECO:0000259" key="8">
    <source>
        <dbReference type="Pfam" id="PF04082"/>
    </source>
</evidence>
<dbReference type="InterPro" id="IPR007219">
    <property type="entry name" value="XnlR_reg_dom"/>
</dbReference>
<gene>
    <name evidence="9" type="ORF">D9619_007302</name>
</gene>
<comment type="caution">
    <text evidence="9">The sequence shown here is derived from an EMBL/GenBank/DDBJ whole genome shotgun (WGS) entry which is preliminary data.</text>
</comment>
<reference evidence="9 10" key="1">
    <citation type="journal article" date="2020" name="ISME J.">
        <title>Uncovering the hidden diversity of litter-decomposition mechanisms in mushroom-forming fungi.</title>
        <authorList>
            <person name="Floudas D."/>
            <person name="Bentzer J."/>
            <person name="Ahren D."/>
            <person name="Johansson T."/>
            <person name="Persson P."/>
            <person name="Tunlid A."/>
        </authorList>
    </citation>
    <scope>NUCLEOTIDE SEQUENCE [LARGE SCALE GENOMIC DNA]</scope>
    <source>
        <strain evidence="9 10">CBS 101986</strain>
    </source>
</reference>
<keyword evidence="4" id="KW-0238">DNA-binding</keyword>
<dbReference type="Pfam" id="PF04082">
    <property type="entry name" value="Fungal_trans"/>
    <property type="match status" value="1"/>
</dbReference>
<accession>A0A8H5B235</accession>
<proteinExistence type="predicted"/>
<evidence type="ECO:0000256" key="1">
    <source>
        <dbReference type="ARBA" id="ARBA00022723"/>
    </source>
</evidence>
<sequence length="540" mass="60060">MVRYGFCPPLTLATTTRDVLYFVFSPPDQPSEIPFAFPPSHVPSAYDAWGELASKLEDEKFRAEFAMDLVEVFFQIVHTRLPLLNPEQFRNRLQLQPNSIPTHPDPLHPALVATVVAWGTKFSEHPVLIADRQRPGGQSLMAKTLVDRARDLAEALKVHRISSSDHVVISLLLEPLQNQNPEDPLGFHGFWLTCATRHLLELGINHKSVMAGIQDPESRGTMIFAWWMTCLSDAYASAYYRRKPVLDDEDYDIDFYTVDPVPDMTDSSPSPREQLEFLGYYRAAHALARTSRQMSRQLWRPATDSDGVSYESICIFANALTQWRDEYLNLVGVPSNFEGTWDFVSAVSSCASDATYHVMWIILFNALDDFGIKESGPQASLQDQAKIDNAKRKVADEALHGALRIAGLAGVLTSNGYLRLDPAVMHISVILAGTLLARLGRPEVANCIAGLKQYSYAYEEAGDQAEDMSRLFNRVRMGDSDLQHMGSVAPRVGTSSNNTSPHGHGQHNMNVDEHRPNGSSHPFASTSGNFSNPPKPSIYG</sequence>
<keyword evidence="6" id="KW-0539">Nucleus</keyword>
<feature type="compositionally biased region" description="Polar residues" evidence="7">
    <location>
        <begin position="517"/>
        <end position="532"/>
    </location>
</feature>
<dbReference type="GO" id="GO:0046872">
    <property type="term" value="F:metal ion binding"/>
    <property type="evidence" value="ECO:0007669"/>
    <property type="project" value="UniProtKB-KW"/>
</dbReference>
<keyword evidence="1" id="KW-0479">Metal-binding</keyword>
<keyword evidence="3" id="KW-0805">Transcription regulation</keyword>
<feature type="region of interest" description="Disordered" evidence="7">
    <location>
        <begin position="484"/>
        <end position="540"/>
    </location>
</feature>
<dbReference type="GO" id="GO:0003677">
    <property type="term" value="F:DNA binding"/>
    <property type="evidence" value="ECO:0007669"/>
    <property type="project" value="UniProtKB-KW"/>
</dbReference>
<evidence type="ECO:0000313" key="9">
    <source>
        <dbReference type="EMBL" id="KAF5315380.1"/>
    </source>
</evidence>
<keyword evidence="5" id="KW-0804">Transcription</keyword>
<dbReference type="OrthoDB" id="2534600at2759"/>
<evidence type="ECO:0000256" key="7">
    <source>
        <dbReference type="SAM" id="MobiDB-lite"/>
    </source>
</evidence>
<protein>
    <recommendedName>
        <fullName evidence="8">Xylanolytic transcriptional activator regulatory domain-containing protein</fullName>
    </recommendedName>
</protein>
<evidence type="ECO:0000256" key="3">
    <source>
        <dbReference type="ARBA" id="ARBA00023015"/>
    </source>
</evidence>
<dbReference type="PANTHER" id="PTHR31313:SF81">
    <property type="entry name" value="TY1 ENHANCER ACTIVATOR"/>
    <property type="match status" value="1"/>
</dbReference>
<dbReference type="InterPro" id="IPR051615">
    <property type="entry name" value="Transcr_Regulatory_Elem"/>
</dbReference>
<dbReference type="PANTHER" id="PTHR31313">
    <property type="entry name" value="TY1 ENHANCER ACTIVATOR"/>
    <property type="match status" value="1"/>
</dbReference>
<evidence type="ECO:0000256" key="4">
    <source>
        <dbReference type="ARBA" id="ARBA00023125"/>
    </source>
</evidence>
<evidence type="ECO:0000256" key="2">
    <source>
        <dbReference type="ARBA" id="ARBA00022833"/>
    </source>
</evidence>